<feature type="non-terminal residue" evidence="1">
    <location>
        <position position="59"/>
    </location>
</feature>
<dbReference type="EMBL" id="JACVVK020000024">
    <property type="protein sequence ID" value="KAK7502727.1"/>
    <property type="molecule type" value="Genomic_DNA"/>
</dbReference>
<gene>
    <name evidence="1" type="ORF">BaRGS_00005977</name>
</gene>
<accession>A0ABD0LTD0</accession>
<name>A0ABD0LTD0_9CAEN</name>
<dbReference type="AlphaFoldDB" id="A0ABD0LTD0"/>
<dbReference type="Proteomes" id="UP001519460">
    <property type="component" value="Unassembled WGS sequence"/>
</dbReference>
<protein>
    <submittedName>
        <fullName evidence="1">Uncharacterized protein</fullName>
    </submittedName>
</protein>
<evidence type="ECO:0000313" key="1">
    <source>
        <dbReference type="EMBL" id="KAK7502727.1"/>
    </source>
</evidence>
<evidence type="ECO:0000313" key="2">
    <source>
        <dbReference type="Proteomes" id="UP001519460"/>
    </source>
</evidence>
<sequence>MKALWRVVGRYRLVLSVRQVNARETRITARRLSSHLACGGGGVVTCSRAFLQPHCRPGW</sequence>
<reference evidence="1 2" key="1">
    <citation type="journal article" date="2023" name="Sci. Data">
        <title>Genome assembly of the Korean intertidal mud-creeper Batillaria attramentaria.</title>
        <authorList>
            <person name="Patra A.K."/>
            <person name="Ho P.T."/>
            <person name="Jun S."/>
            <person name="Lee S.J."/>
            <person name="Kim Y."/>
            <person name="Won Y.J."/>
        </authorList>
    </citation>
    <scope>NUCLEOTIDE SEQUENCE [LARGE SCALE GENOMIC DNA]</scope>
    <source>
        <strain evidence="1">Wonlab-2016</strain>
    </source>
</reference>
<proteinExistence type="predicted"/>
<keyword evidence="2" id="KW-1185">Reference proteome</keyword>
<organism evidence="1 2">
    <name type="scientific">Batillaria attramentaria</name>
    <dbReference type="NCBI Taxonomy" id="370345"/>
    <lineage>
        <taxon>Eukaryota</taxon>
        <taxon>Metazoa</taxon>
        <taxon>Spiralia</taxon>
        <taxon>Lophotrochozoa</taxon>
        <taxon>Mollusca</taxon>
        <taxon>Gastropoda</taxon>
        <taxon>Caenogastropoda</taxon>
        <taxon>Sorbeoconcha</taxon>
        <taxon>Cerithioidea</taxon>
        <taxon>Batillariidae</taxon>
        <taxon>Batillaria</taxon>
    </lineage>
</organism>
<comment type="caution">
    <text evidence="1">The sequence shown here is derived from an EMBL/GenBank/DDBJ whole genome shotgun (WGS) entry which is preliminary data.</text>
</comment>